<evidence type="ECO:0000313" key="11">
    <source>
        <dbReference type="Proteomes" id="UP000324285"/>
    </source>
</evidence>
<evidence type="ECO:0000256" key="1">
    <source>
        <dbReference type="ARBA" id="ARBA00004519"/>
    </source>
</evidence>
<dbReference type="InterPro" id="IPR058624">
    <property type="entry name" value="MdtA-like_HH"/>
</dbReference>
<evidence type="ECO:0000256" key="2">
    <source>
        <dbReference type="ARBA" id="ARBA00009477"/>
    </source>
</evidence>
<keyword evidence="5" id="KW-0732">Signal</keyword>
<gene>
    <name evidence="10" type="ORF">E4T21_05970</name>
</gene>
<dbReference type="RefSeq" id="WP_149287066.1">
    <property type="nucleotide sequence ID" value="NZ_CP038437.2"/>
</dbReference>
<keyword evidence="3" id="KW-0175">Coiled coil</keyword>
<dbReference type="SUPFAM" id="SSF111369">
    <property type="entry name" value="HlyD-like secretion proteins"/>
    <property type="match status" value="1"/>
</dbReference>
<organism evidence="10 11">
    <name type="scientific">Halomonas binhaiensis</name>
    <dbReference type="NCBI Taxonomy" id="2562282"/>
    <lineage>
        <taxon>Bacteria</taxon>
        <taxon>Pseudomonadati</taxon>
        <taxon>Pseudomonadota</taxon>
        <taxon>Gammaproteobacteria</taxon>
        <taxon>Oceanospirillales</taxon>
        <taxon>Halomonadaceae</taxon>
        <taxon>Halomonas</taxon>
    </lineage>
</organism>
<dbReference type="InterPro" id="IPR058626">
    <property type="entry name" value="MdtA-like_b-barrel"/>
</dbReference>
<dbReference type="Pfam" id="PF25944">
    <property type="entry name" value="Beta-barrel_RND"/>
    <property type="match status" value="1"/>
</dbReference>
<protein>
    <submittedName>
        <fullName evidence="10">Efflux RND transporter periplasmic adaptor subunit</fullName>
    </submittedName>
</protein>
<dbReference type="PANTHER" id="PTHR30158">
    <property type="entry name" value="ACRA/E-RELATED COMPONENT OF DRUG EFFLUX TRANSPORTER"/>
    <property type="match status" value="1"/>
</dbReference>
<evidence type="ECO:0000313" key="10">
    <source>
        <dbReference type="EMBL" id="QEM83947.1"/>
    </source>
</evidence>
<evidence type="ECO:0000259" key="7">
    <source>
        <dbReference type="Pfam" id="PF25917"/>
    </source>
</evidence>
<feature type="region of interest" description="Disordered" evidence="4">
    <location>
        <begin position="377"/>
        <end position="396"/>
    </location>
</feature>
<dbReference type="GO" id="GO:0030313">
    <property type="term" value="C:cell envelope"/>
    <property type="evidence" value="ECO:0007669"/>
    <property type="project" value="UniProtKB-SubCell"/>
</dbReference>
<dbReference type="PROSITE" id="PS51257">
    <property type="entry name" value="PROKAR_LIPOPROTEIN"/>
    <property type="match status" value="1"/>
</dbReference>
<dbReference type="Pfam" id="PF25989">
    <property type="entry name" value="YknX_C"/>
    <property type="match status" value="1"/>
</dbReference>
<dbReference type="Gene3D" id="2.40.50.100">
    <property type="match status" value="1"/>
</dbReference>
<evidence type="ECO:0000259" key="6">
    <source>
        <dbReference type="Pfam" id="PF25876"/>
    </source>
</evidence>
<sequence length="396" mass="42948">MPVRATLSVLLLVAVAGCDSQADEAQQAPPPPHVSVADVLVRDVDFWDEFTGRIEPVDRVELHPRVSGQLVSVNYTEGQQVEKGDVLFVIDQRPYRATVAKAEAEVQRAQAQVVRSRGEAARAERLSQSNAISTEERDQRRAVAAQAEADLAATKAELEMAQLDLEFTEVRAPISGRTGRALVTEGNLVTETTALTNIVSLDQVYVHFFSDEQTFLKYNALARNGERPSSREASTPVRIGLAGDQGYPYQGEVNFVDNRMDGTTGTILTRAVLDNPDGVFTPGMFARVQLLGGNAEDAILIDDKAVLTDQDRKYVYVIDDEGTAVRKDIQTGRKADGLRVVSAGLEAGDNVVVRGAQQIFFPGMKVVAESVDMESGEDATQLSISQVRSEADANSP</sequence>
<dbReference type="GO" id="GO:0022857">
    <property type="term" value="F:transmembrane transporter activity"/>
    <property type="evidence" value="ECO:0007669"/>
    <property type="project" value="InterPro"/>
</dbReference>
<dbReference type="InterPro" id="IPR006143">
    <property type="entry name" value="RND_pump_MFP"/>
</dbReference>
<dbReference type="Gene3D" id="2.40.30.170">
    <property type="match status" value="1"/>
</dbReference>
<feature type="compositionally biased region" description="Polar residues" evidence="4">
    <location>
        <begin position="378"/>
        <end position="396"/>
    </location>
</feature>
<comment type="subcellular location">
    <subcellularLocation>
        <location evidence="1">Cell inner membrane</location>
        <topology evidence="1">Lipid-anchor</topology>
    </subcellularLocation>
</comment>
<feature type="domain" description="YknX-like C-terminal permuted SH3-like" evidence="9">
    <location>
        <begin position="303"/>
        <end position="366"/>
    </location>
</feature>
<dbReference type="Gene3D" id="2.40.420.20">
    <property type="match status" value="1"/>
</dbReference>
<dbReference type="GO" id="GO:0046677">
    <property type="term" value="P:response to antibiotic"/>
    <property type="evidence" value="ECO:0007669"/>
    <property type="project" value="TreeGrafter"/>
</dbReference>
<dbReference type="AlphaFoldDB" id="A0A5C1NNA3"/>
<dbReference type="KEGG" id="hbh:E4T21_05970"/>
<feature type="domain" description="Multidrug resistance protein MdtA-like beta-barrel" evidence="8">
    <location>
        <begin position="205"/>
        <end position="290"/>
    </location>
</feature>
<evidence type="ECO:0000259" key="9">
    <source>
        <dbReference type="Pfam" id="PF25989"/>
    </source>
</evidence>
<dbReference type="NCBIfam" id="TIGR01730">
    <property type="entry name" value="RND_mfp"/>
    <property type="match status" value="1"/>
</dbReference>
<accession>A0A5C1NNA3</accession>
<comment type="similarity">
    <text evidence="2">Belongs to the membrane fusion protein (MFP) (TC 8.A.1) family.</text>
</comment>
<feature type="signal peptide" evidence="5">
    <location>
        <begin position="1"/>
        <end position="22"/>
    </location>
</feature>
<dbReference type="Pfam" id="PF25876">
    <property type="entry name" value="HH_MFP_RND"/>
    <property type="match status" value="1"/>
</dbReference>
<name>A0A5C1NNA3_9GAMM</name>
<proteinExistence type="inferred from homology"/>
<dbReference type="GO" id="GO:0005886">
    <property type="term" value="C:plasma membrane"/>
    <property type="evidence" value="ECO:0007669"/>
    <property type="project" value="TreeGrafter"/>
</dbReference>
<dbReference type="Pfam" id="PF25917">
    <property type="entry name" value="BSH_RND"/>
    <property type="match status" value="1"/>
</dbReference>
<dbReference type="Gene3D" id="1.10.287.470">
    <property type="entry name" value="Helix hairpin bin"/>
    <property type="match status" value="1"/>
</dbReference>
<feature type="domain" description="Multidrug resistance protein MdtA-like alpha-helical hairpin" evidence="6">
    <location>
        <begin position="99"/>
        <end position="168"/>
    </location>
</feature>
<evidence type="ECO:0000256" key="3">
    <source>
        <dbReference type="SAM" id="Coils"/>
    </source>
</evidence>
<feature type="domain" description="Multidrug resistance protein MdtA-like barrel-sandwich hybrid" evidence="7">
    <location>
        <begin position="59"/>
        <end position="199"/>
    </location>
</feature>
<dbReference type="EMBL" id="CP038437">
    <property type="protein sequence ID" value="QEM83947.1"/>
    <property type="molecule type" value="Genomic_DNA"/>
</dbReference>
<dbReference type="PANTHER" id="PTHR30158:SF26">
    <property type="entry name" value="RESISTANCE-NODULATION-CELL DIVISION (RND) MULTIDRUG EFFLUX MEMBRANE FUSION PROTEIN MEXE"/>
    <property type="match status" value="1"/>
</dbReference>
<dbReference type="InterPro" id="IPR058637">
    <property type="entry name" value="YknX-like_C"/>
</dbReference>
<keyword evidence="11" id="KW-1185">Reference proteome</keyword>
<reference evidence="10" key="1">
    <citation type="submission" date="2021-02" db="EMBL/GenBank/DDBJ databases">
        <title>Strain Y2R2, a novel species of the genus Halomonas.</title>
        <authorList>
            <person name="Huang H."/>
        </authorList>
    </citation>
    <scope>NUCLEOTIDE SEQUENCE</scope>
    <source>
        <strain evidence="10">Y2R2</strain>
    </source>
</reference>
<evidence type="ECO:0000256" key="5">
    <source>
        <dbReference type="SAM" id="SignalP"/>
    </source>
</evidence>
<evidence type="ECO:0000259" key="8">
    <source>
        <dbReference type="Pfam" id="PF25944"/>
    </source>
</evidence>
<evidence type="ECO:0000256" key="4">
    <source>
        <dbReference type="SAM" id="MobiDB-lite"/>
    </source>
</evidence>
<feature type="coiled-coil region" evidence="3">
    <location>
        <begin position="99"/>
        <end position="171"/>
    </location>
</feature>
<dbReference type="InterPro" id="IPR058625">
    <property type="entry name" value="MdtA-like_BSH"/>
</dbReference>
<dbReference type="Proteomes" id="UP000324285">
    <property type="component" value="Chromosome"/>
</dbReference>
<feature type="chain" id="PRO_5022873048" evidence="5">
    <location>
        <begin position="23"/>
        <end position="396"/>
    </location>
</feature>
<dbReference type="OrthoDB" id="9800613at2"/>